<dbReference type="AlphaFoldDB" id="A0A2U1SV66"/>
<dbReference type="PANTHER" id="PTHR40266:SF2">
    <property type="entry name" value="TOXIN HIGB-1"/>
    <property type="match status" value="1"/>
</dbReference>
<dbReference type="EMBL" id="PUIV01000002">
    <property type="protein sequence ID" value="PWB95498.1"/>
    <property type="molecule type" value="Genomic_DNA"/>
</dbReference>
<gene>
    <name evidence="1" type="ORF">C5689_02995</name>
</gene>
<dbReference type="Pfam" id="PF05015">
    <property type="entry name" value="HigB-like_toxin"/>
    <property type="match status" value="1"/>
</dbReference>
<comment type="caution">
    <text evidence="1">The sequence shown here is derived from an EMBL/GenBank/DDBJ whole genome shotgun (WGS) entry which is preliminary data.</text>
</comment>
<dbReference type="Proteomes" id="UP000245137">
    <property type="component" value="Unassembled WGS sequence"/>
</dbReference>
<sequence>MNLRTIKHRGLRRFIESDDPRELRPDLVNRTRNILAALVAATNMEGLQGPPGWRIHQLWDRAGTWSISVSGNWRITFELDRGEITNLDMEDYH</sequence>
<dbReference type="Gene3D" id="3.30.2310.20">
    <property type="entry name" value="RelE-like"/>
    <property type="match status" value="1"/>
</dbReference>
<keyword evidence="2" id="KW-1185">Reference proteome</keyword>
<reference evidence="1 2" key="1">
    <citation type="journal article" date="2018" name="Appl. Microbiol. Biotechnol.">
        <title>Co-cultivation of the strictly anaerobic methanogen Methanosarcina barkeri with aerobic methanotrophs in an oxygen-limited membrane bioreactor.</title>
        <authorList>
            <person name="In 't Zandt M.H."/>
            <person name="van den Bosch T.J.M."/>
            <person name="Rijkers R."/>
            <person name="van Kessel M.A.H.J."/>
            <person name="Jetten M.S.M."/>
            <person name="Welte C.U."/>
        </authorList>
    </citation>
    <scope>NUCLEOTIDE SEQUENCE [LARGE SCALE GENOMIC DNA]</scope>
    <source>
        <strain evidence="1 2">DSM 17706</strain>
    </source>
</reference>
<protein>
    <submittedName>
        <fullName evidence="1">Plasmid maintenance system killer</fullName>
    </submittedName>
</protein>
<dbReference type="RefSeq" id="WP_108915784.1">
    <property type="nucleotide sequence ID" value="NZ_BGJY01000001.1"/>
</dbReference>
<dbReference type="OrthoDB" id="9801102at2"/>
<evidence type="ECO:0000313" key="1">
    <source>
        <dbReference type="EMBL" id="PWB95498.1"/>
    </source>
</evidence>
<dbReference type="InterPro" id="IPR007711">
    <property type="entry name" value="HigB-1"/>
</dbReference>
<organism evidence="1 2">
    <name type="scientific">Methylosinus sporium</name>
    <dbReference type="NCBI Taxonomy" id="428"/>
    <lineage>
        <taxon>Bacteria</taxon>
        <taxon>Pseudomonadati</taxon>
        <taxon>Pseudomonadota</taxon>
        <taxon>Alphaproteobacteria</taxon>
        <taxon>Hyphomicrobiales</taxon>
        <taxon>Methylocystaceae</taxon>
        <taxon>Methylosinus</taxon>
    </lineage>
</organism>
<name>A0A2U1SV66_METSR</name>
<proteinExistence type="predicted"/>
<dbReference type="PANTHER" id="PTHR40266">
    <property type="entry name" value="TOXIN HIGB-1"/>
    <property type="match status" value="1"/>
</dbReference>
<accession>A0A2U1SV66</accession>
<dbReference type="InterPro" id="IPR035093">
    <property type="entry name" value="RelE/ParE_toxin_dom_sf"/>
</dbReference>
<evidence type="ECO:0000313" key="2">
    <source>
        <dbReference type="Proteomes" id="UP000245137"/>
    </source>
</evidence>
<dbReference type="SUPFAM" id="SSF143011">
    <property type="entry name" value="RelE-like"/>
    <property type="match status" value="1"/>
</dbReference>